<dbReference type="GO" id="GO:0004089">
    <property type="term" value="F:carbonate dehydratase activity"/>
    <property type="evidence" value="ECO:0007669"/>
    <property type="project" value="UniProtKB-UniRule"/>
</dbReference>
<evidence type="ECO:0000256" key="6">
    <source>
        <dbReference type="ARBA" id="ARBA00023239"/>
    </source>
</evidence>
<dbReference type="InterPro" id="IPR001148">
    <property type="entry name" value="CA_dom"/>
</dbReference>
<dbReference type="Gene3D" id="3.10.200.10">
    <property type="entry name" value="Alpha carbonic anhydrase"/>
    <property type="match status" value="1"/>
</dbReference>
<dbReference type="CDD" id="cd00326">
    <property type="entry name" value="alpha_CA"/>
    <property type="match status" value="1"/>
</dbReference>
<evidence type="ECO:0000259" key="9">
    <source>
        <dbReference type="PROSITE" id="PS51144"/>
    </source>
</evidence>
<dbReference type="PANTHER" id="PTHR18952">
    <property type="entry name" value="CARBONIC ANHYDRASE"/>
    <property type="match status" value="1"/>
</dbReference>
<keyword evidence="4 8" id="KW-0479">Metal-binding</keyword>
<dbReference type="SUPFAM" id="SSF51069">
    <property type="entry name" value="Carbonic anhydrase"/>
    <property type="match status" value="1"/>
</dbReference>
<dbReference type="GO" id="GO:0008270">
    <property type="term" value="F:zinc ion binding"/>
    <property type="evidence" value="ECO:0007669"/>
    <property type="project" value="UniProtKB-UniRule"/>
</dbReference>
<sequence>MNFGQRGRQFCVTHMYVLSVQVSGSWELVPSISGGPLEGEYVFSQLHFHWGTSDNIGSEHTVSNFSFPMEMHLVHYKKNYGSQEVALNYGDGLAVVSFLYELSERPNPALNAIIPFLDSVVGAELEVTVARPFPLEMLDISFSSEYVTYLGSLTTPPCSEVVTWIVSSRPLALSQEQETFDFQPNTYLIFTPSFCRNSASMIWFWFQLAKFRHLSSADVDMENNFRPVQPTNGRPVYYVS</sequence>
<proteinExistence type="inferred from homology"/>
<dbReference type="PROSITE" id="PS00162">
    <property type="entry name" value="ALPHA_CA_1"/>
    <property type="match status" value="1"/>
</dbReference>
<evidence type="ECO:0000256" key="7">
    <source>
        <dbReference type="ARBA" id="ARBA00048348"/>
    </source>
</evidence>
<evidence type="ECO:0000256" key="1">
    <source>
        <dbReference type="ARBA" id="ARBA00002904"/>
    </source>
</evidence>
<protein>
    <recommendedName>
        <fullName evidence="3 8">Carbonic anhydrase</fullName>
        <ecNumber evidence="3 8">4.2.1.1</ecNumber>
    </recommendedName>
</protein>
<comment type="similarity">
    <text evidence="2 8">Belongs to the alpha-carbonic anhydrase family.</text>
</comment>
<evidence type="ECO:0000256" key="5">
    <source>
        <dbReference type="ARBA" id="ARBA00022833"/>
    </source>
</evidence>
<name>A0A6L2Q1Z6_COPFO</name>
<evidence type="ECO:0000313" key="11">
    <source>
        <dbReference type="Proteomes" id="UP000502823"/>
    </source>
</evidence>
<dbReference type="EMBL" id="BLKM01000702">
    <property type="protein sequence ID" value="GFG37542.1"/>
    <property type="molecule type" value="Genomic_DNA"/>
</dbReference>
<feature type="domain" description="Alpha-carbonic anhydrase" evidence="9">
    <location>
        <begin position="1"/>
        <end position="240"/>
    </location>
</feature>
<keyword evidence="11" id="KW-1185">Reference proteome</keyword>
<evidence type="ECO:0000256" key="3">
    <source>
        <dbReference type="ARBA" id="ARBA00012925"/>
    </source>
</evidence>
<dbReference type="PROSITE" id="PS51144">
    <property type="entry name" value="ALPHA_CA_2"/>
    <property type="match status" value="1"/>
</dbReference>
<dbReference type="InParanoid" id="A0A6L2Q1Z6"/>
<keyword evidence="6 8" id="KW-0456">Lyase</keyword>
<evidence type="ECO:0000256" key="8">
    <source>
        <dbReference type="RuleBase" id="RU367011"/>
    </source>
</evidence>
<evidence type="ECO:0000313" key="10">
    <source>
        <dbReference type="EMBL" id="GFG37542.1"/>
    </source>
</evidence>
<dbReference type="EC" id="4.2.1.1" evidence="3 8"/>
<reference evidence="11" key="1">
    <citation type="submission" date="2020-01" db="EMBL/GenBank/DDBJ databases">
        <title>Draft genome sequence of the Termite Coptotermes fromosanus.</title>
        <authorList>
            <person name="Itakura S."/>
            <person name="Yosikawa Y."/>
            <person name="Umezawa K."/>
        </authorList>
    </citation>
    <scope>NUCLEOTIDE SEQUENCE [LARGE SCALE GENOMIC DNA]</scope>
</reference>
<comment type="cofactor">
    <cofactor evidence="8">
        <name>Zn(2+)</name>
        <dbReference type="ChEBI" id="CHEBI:29105"/>
    </cofactor>
</comment>
<organism evidence="10 11">
    <name type="scientific">Coptotermes formosanus</name>
    <name type="common">Formosan subterranean termite</name>
    <dbReference type="NCBI Taxonomy" id="36987"/>
    <lineage>
        <taxon>Eukaryota</taxon>
        <taxon>Metazoa</taxon>
        <taxon>Ecdysozoa</taxon>
        <taxon>Arthropoda</taxon>
        <taxon>Hexapoda</taxon>
        <taxon>Insecta</taxon>
        <taxon>Pterygota</taxon>
        <taxon>Neoptera</taxon>
        <taxon>Polyneoptera</taxon>
        <taxon>Dictyoptera</taxon>
        <taxon>Blattodea</taxon>
        <taxon>Blattoidea</taxon>
        <taxon>Termitoidae</taxon>
        <taxon>Rhinotermitidae</taxon>
        <taxon>Coptotermes</taxon>
    </lineage>
</organism>
<dbReference type="InterPro" id="IPR023561">
    <property type="entry name" value="Carbonic_anhydrase_a-class"/>
</dbReference>
<dbReference type="InterPro" id="IPR018338">
    <property type="entry name" value="Carbonic_anhydrase_a-class_CS"/>
</dbReference>
<dbReference type="AlphaFoldDB" id="A0A6L2Q1Z6"/>
<evidence type="ECO:0000256" key="4">
    <source>
        <dbReference type="ARBA" id="ARBA00022723"/>
    </source>
</evidence>
<dbReference type="Pfam" id="PF00194">
    <property type="entry name" value="Carb_anhydrase"/>
    <property type="match status" value="1"/>
</dbReference>
<dbReference type="Proteomes" id="UP000502823">
    <property type="component" value="Unassembled WGS sequence"/>
</dbReference>
<comment type="catalytic activity">
    <reaction evidence="7 8">
        <text>hydrogencarbonate + H(+) = CO2 + H2O</text>
        <dbReference type="Rhea" id="RHEA:10748"/>
        <dbReference type="ChEBI" id="CHEBI:15377"/>
        <dbReference type="ChEBI" id="CHEBI:15378"/>
        <dbReference type="ChEBI" id="CHEBI:16526"/>
        <dbReference type="ChEBI" id="CHEBI:17544"/>
        <dbReference type="EC" id="4.2.1.1"/>
    </reaction>
</comment>
<evidence type="ECO:0000256" key="2">
    <source>
        <dbReference type="ARBA" id="ARBA00010718"/>
    </source>
</evidence>
<dbReference type="SMART" id="SM01057">
    <property type="entry name" value="Carb_anhydrase"/>
    <property type="match status" value="1"/>
</dbReference>
<dbReference type="PANTHER" id="PTHR18952:SF265">
    <property type="entry name" value="CARBONIC ANHYDRASE"/>
    <property type="match status" value="1"/>
</dbReference>
<comment type="caution">
    <text evidence="10">The sequence shown here is derived from an EMBL/GenBank/DDBJ whole genome shotgun (WGS) entry which is preliminary data.</text>
</comment>
<dbReference type="OrthoDB" id="429145at2759"/>
<keyword evidence="5 8" id="KW-0862">Zinc</keyword>
<gene>
    <name evidence="10" type="ORF">Cfor_09590</name>
</gene>
<accession>A0A6L2Q1Z6</accession>
<comment type="function">
    <text evidence="1 8">Reversible hydration of carbon dioxide.</text>
</comment>
<dbReference type="InterPro" id="IPR036398">
    <property type="entry name" value="CA_dom_sf"/>
</dbReference>